<name>A0ABT5MJW8_9BURK</name>
<evidence type="ECO:0000313" key="1">
    <source>
        <dbReference type="EMBL" id="MDD0816875.1"/>
    </source>
</evidence>
<protein>
    <submittedName>
        <fullName evidence="1">PilW family protein</fullName>
    </submittedName>
</protein>
<gene>
    <name evidence="1" type="ORF">PSQ39_19740</name>
</gene>
<dbReference type="Pfam" id="PF16074">
    <property type="entry name" value="PilW"/>
    <property type="match status" value="1"/>
</dbReference>
<proteinExistence type="predicted"/>
<reference evidence="1 2" key="1">
    <citation type="submission" date="2023-02" db="EMBL/GenBank/DDBJ databases">
        <title>Bacterial whole genome sequence for Curvibacter sp. HBC28.</title>
        <authorList>
            <person name="Le V."/>
            <person name="Ko S.-R."/>
            <person name="Ahn C.-Y."/>
            <person name="Oh H.-M."/>
        </authorList>
    </citation>
    <scope>NUCLEOTIDE SEQUENCE [LARGE SCALE GENOMIC DNA]</scope>
    <source>
        <strain evidence="1 2">HBC28</strain>
    </source>
</reference>
<keyword evidence="2" id="KW-1185">Reference proteome</keyword>
<dbReference type="InterPro" id="IPR032092">
    <property type="entry name" value="PilW"/>
</dbReference>
<organism evidence="1 2">
    <name type="scientific">Curvibacter microcysteis</name>
    <dbReference type="NCBI Taxonomy" id="3026419"/>
    <lineage>
        <taxon>Bacteria</taxon>
        <taxon>Pseudomonadati</taxon>
        <taxon>Pseudomonadota</taxon>
        <taxon>Betaproteobacteria</taxon>
        <taxon>Burkholderiales</taxon>
        <taxon>Comamonadaceae</taxon>
        <taxon>Curvibacter</taxon>
    </lineage>
</organism>
<dbReference type="RefSeq" id="WP_273929068.1">
    <property type="nucleotide sequence ID" value="NZ_JAQSIO010000010.1"/>
</dbReference>
<dbReference type="EMBL" id="JAQSIO010000010">
    <property type="protein sequence ID" value="MDD0816875.1"/>
    <property type="molecule type" value="Genomic_DNA"/>
</dbReference>
<accession>A0ABT5MJW8</accession>
<comment type="caution">
    <text evidence="1">The sequence shown here is derived from an EMBL/GenBank/DDBJ whole genome shotgun (WGS) entry which is preliminary data.</text>
</comment>
<evidence type="ECO:0000313" key="2">
    <source>
        <dbReference type="Proteomes" id="UP001528672"/>
    </source>
</evidence>
<dbReference type="Proteomes" id="UP001528672">
    <property type="component" value="Unassembled WGS sequence"/>
</dbReference>
<sequence>MIGVLIGLVTVALVMRLLLDSDTARRTSTGGNDALVNASLALYGLERDVRSSGFGFNAFAVLGCTLSYTTRQDNSPVKLPLAPATINPDTSLVPAGDEHTDTLLVLSASSNGSSEGDALIATSAAGFYQVTSPASFAVGDHVLAPNSPRPSPCTLPLQQVSAIDSSSAQLTVANNTVGLPVSSLVFNLGQTLSLHAYAVRNGQLTQCDYLRFQCGKSAYTSPLDSSVWVPVVNQVVALRAQYGRDSSGPTLDGVLDTYDQITPGSSRDTSGLNLVCAWSRVLTLRLAVVARSPQYDKTLPTTTAPSWEGSTVSNSTPTNPTAVPLVLGSLSDWSAYRYRLATTEVPLRDMIWSGSQVNYQGGNTGC</sequence>